<keyword evidence="2" id="KW-1185">Reference proteome</keyword>
<accession>A0A8J6CC92</accession>
<protein>
    <submittedName>
        <fullName evidence="1">Uncharacterized protein</fullName>
    </submittedName>
</protein>
<proteinExistence type="predicted"/>
<dbReference type="Proteomes" id="UP000751190">
    <property type="component" value="Unassembled WGS sequence"/>
</dbReference>
<name>A0A8J6CC92_DIALT</name>
<organism evidence="1 2">
    <name type="scientific">Diacronema lutheri</name>
    <name type="common">Unicellular marine alga</name>
    <name type="synonym">Monochrysis lutheri</name>
    <dbReference type="NCBI Taxonomy" id="2081491"/>
    <lineage>
        <taxon>Eukaryota</taxon>
        <taxon>Haptista</taxon>
        <taxon>Haptophyta</taxon>
        <taxon>Pavlovophyceae</taxon>
        <taxon>Pavlovales</taxon>
        <taxon>Pavlovaceae</taxon>
        <taxon>Diacronema</taxon>
    </lineage>
</organism>
<dbReference type="AlphaFoldDB" id="A0A8J6CC92"/>
<dbReference type="EMBL" id="JAGTXO010000012">
    <property type="protein sequence ID" value="KAG8464540.1"/>
    <property type="molecule type" value="Genomic_DNA"/>
</dbReference>
<evidence type="ECO:0000313" key="2">
    <source>
        <dbReference type="Proteomes" id="UP000751190"/>
    </source>
</evidence>
<sequence length="148" mass="15872">MSRRPRPRASRVRGEYVRRACIDDAAAGERYARDELLELNGPILADALSLELSADEGPDGRLGQLCDAPVRAARGWRARTAPPPPSRATTGASLAAPLKMQDLLSADGAEISARLRETTLAPARVNLNATGRADHGRGLFAPLCLFFL</sequence>
<gene>
    <name evidence="1" type="ORF">KFE25_009908</name>
</gene>
<comment type="caution">
    <text evidence="1">The sequence shown here is derived from an EMBL/GenBank/DDBJ whole genome shotgun (WGS) entry which is preliminary data.</text>
</comment>
<reference evidence="1" key="1">
    <citation type="submission" date="2021-05" db="EMBL/GenBank/DDBJ databases">
        <title>The genome of the haptophyte Pavlova lutheri (Diacronema luteri, Pavlovales) - a model for lipid biosynthesis in eukaryotic algae.</title>
        <authorList>
            <person name="Hulatt C.J."/>
            <person name="Posewitz M.C."/>
        </authorList>
    </citation>
    <scope>NUCLEOTIDE SEQUENCE</scope>
    <source>
        <strain evidence="1">NIVA-4/92</strain>
    </source>
</reference>
<evidence type="ECO:0000313" key="1">
    <source>
        <dbReference type="EMBL" id="KAG8464540.1"/>
    </source>
</evidence>